<dbReference type="Pfam" id="PF19295">
    <property type="entry name" value="SufBD_N"/>
    <property type="match status" value="1"/>
</dbReference>
<evidence type="ECO:0000313" key="4">
    <source>
        <dbReference type="EMBL" id="MBN0989326.1"/>
    </source>
</evidence>
<evidence type="ECO:0000313" key="5">
    <source>
        <dbReference type="Proteomes" id="UP000760472"/>
    </source>
</evidence>
<feature type="domain" description="SUF system FeS cluster assembly SufBD N-terminal" evidence="3">
    <location>
        <begin position="22"/>
        <end position="170"/>
    </location>
</feature>
<dbReference type="PANTHER" id="PTHR43575">
    <property type="entry name" value="PROTEIN ABCI7, CHLOROPLASTIC"/>
    <property type="match status" value="1"/>
</dbReference>
<reference evidence="4 5" key="1">
    <citation type="submission" date="2021-02" db="EMBL/GenBank/DDBJ databases">
        <title>A novel species of genus Amphritea isolated from a fishpond in China.</title>
        <authorList>
            <person name="Lu H."/>
        </authorList>
    </citation>
    <scope>NUCLEOTIDE SEQUENCE [LARGE SCALE GENOMIC DNA]</scope>
    <source>
        <strain evidence="4 5">RP18W</strain>
    </source>
</reference>
<gene>
    <name evidence="4" type="primary">sufD</name>
    <name evidence="4" type="ORF">JW498_18320</name>
</gene>
<dbReference type="Proteomes" id="UP000760472">
    <property type="component" value="Unassembled WGS sequence"/>
</dbReference>
<evidence type="ECO:0000259" key="3">
    <source>
        <dbReference type="Pfam" id="PF19295"/>
    </source>
</evidence>
<dbReference type="InterPro" id="IPR000825">
    <property type="entry name" value="SUF_FeS_clus_asmbl_SufBD_core"/>
</dbReference>
<dbReference type="SUPFAM" id="SSF101960">
    <property type="entry name" value="Stabilizer of iron transporter SufD"/>
    <property type="match status" value="1"/>
</dbReference>
<evidence type="ECO:0000256" key="1">
    <source>
        <dbReference type="ARBA" id="ARBA00043967"/>
    </source>
</evidence>
<comment type="caution">
    <text evidence="4">The sequence shown here is derived from an EMBL/GenBank/DDBJ whole genome shotgun (WGS) entry which is preliminary data.</text>
</comment>
<dbReference type="Pfam" id="PF01458">
    <property type="entry name" value="SUFBD_core"/>
    <property type="match status" value="1"/>
</dbReference>
<dbReference type="InterPro" id="IPR045595">
    <property type="entry name" value="SufBD_N"/>
</dbReference>
<dbReference type="InterPro" id="IPR011542">
    <property type="entry name" value="SUF_FeS_clus_asmbl_SufD"/>
</dbReference>
<sequence length="453" mass="49479">MTMAKRFCELQAHAPPNISGWPWLRAFRQQAQRAFAAQELPTLRQENWKYTNIRSLSETAFSDAPPPGAAELAQAENVQQTQALSLPGYRLTFIAGHFQPQLSQLETLSGAARLLPLKQAFEQEQALVENYLGSAMEYPGQPFAALNSARLEDGVLLYLPANCQLSQPIHCLFYTPSGPHSHVSYPRLLLMLEPGAQAQLIEEYLGDPVPPENAAAQFTCPLSEIILAHDAHLLHGKVLREGPQGHHIAGIHVSQAEQSHLHSISITLGGGICRNDLQVKLHARGAQVRLDGLYMLAGRQHLDNHLRIDHLQAGCRSEVLYKGIIDDRARGVFNGLAVVHPQAQQSDARQINKNLLLSENAEIDTKPELQIDADDVKCSHGATVGQLDKDALFYLGSRGMDQPTARALLTTAFALETLNPLSQGPLREQLAALTGTTLTRQAGGKPPATTSHS</sequence>
<keyword evidence="5" id="KW-1185">Reference proteome</keyword>
<feature type="domain" description="SUF system FeS cluster assembly SufBD core" evidence="2">
    <location>
        <begin position="181"/>
        <end position="413"/>
    </location>
</feature>
<evidence type="ECO:0000259" key="2">
    <source>
        <dbReference type="Pfam" id="PF01458"/>
    </source>
</evidence>
<dbReference type="InterPro" id="IPR055346">
    <property type="entry name" value="Fe-S_cluster_assembly_SufBD"/>
</dbReference>
<proteinExistence type="inferred from homology"/>
<dbReference type="EMBL" id="JAFFZP010000037">
    <property type="protein sequence ID" value="MBN0989326.1"/>
    <property type="molecule type" value="Genomic_DNA"/>
</dbReference>
<name>A0ABS2WC85_9GAMM</name>
<organism evidence="4 5">
    <name type="scientific">Amphritea pacifica</name>
    <dbReference type="NCBI Taxonomy" id="2811233"/>
    <lineage>
        <taxon>Bacteria</taxon>
        <taxon>Pseudomonadati</taxon>
        <taxon>Pseudomonadota</taxon>
        <taxon>Gammaproteobacteria</taxon>
        <taxon>Oceanospirillales</taxon>
        <taxon>Oceanospirillaceae</taxon>
        <taxon>Amphritea</taxon>
    </lineage>
</organism>
<dbReference type="NCBIfam" id="TIGR01981">
    <property type="entry name" value="sufD"/>
    <property type="match status" value="1"/>
</dbReference>
<comment type="similarity">
    <text evidence="1">Belongs to the iron-sulfur cluster assembly SufBD family.</text>
</comment>
<protein>
    <submittedName>
        <fullName evidence="4">Fe-S cluster assembly protein SufD</fullName>
    </submittedName>
</protein>
<dbReference type="PANTHER" id="PTHR43575:SF1">
    <property type="entry name" value="PROTEIN ABCI7, CHLOROPLASTIC"/>
    <property type="match status" value="1"/>
</dbReference>
<accession>A0ABS2WC85</accession>
<dbReference type="RefSeq" id="WP_205212413.1">
    <property type="nucleotide sequence ID" value="NZ_JAFFZO010000056.1"/>
</dbReference>
<dbReference type="InterPro" id="IPR037284">
    <property type="entry name" value="SUF_FeS_clus_asmbl_SufBD_sf"/>
</dbReference>